<gene>
    <name evidence="1" type="ORF">SDC9_88008</name>
</gene>
<evidence type="ECO:0000313" key="1">
    <source>
        <dbReference type="EMBL" id="MPM41353.1"/>
    </source>
</evidence>
<accession>A0A644ZRT0</accession>
<dbReference type="EMBL" id="VSSQ01009342">
    <property type="protein sequence ID" value="MPM41353.1"/>
    <property type="molecule type" value="Genomic_DNA"/>
</dbReference>
<organism evidence="1">
    <name type="scientific">bioreactor metagenome</name>
    <dbReference type="NCBI Taxonomy" id="1076179"/>
    <lineage>
        <taxon>unclassified sequences</taxon>
        <taxon>metagenomes</taxon>
        <taxon>ecological metagenomes</taxon>
    </lineage>
</organism>
<dbReference type="AlphaFoldDB" id="A0A644ZRT0"/>
<reference evidence="1" key="1">
    <citation type="submission" date="2019-08" db="EMBL/GenBank/DDBJ databases">
        <authorList>
            <person name="Kucharzyk K."/>
            <person name="Murdoch R.W."/>
            <person name="Higgins S."/>
            <person name="Loffler F."/>
        </authorList>
    </citation>
    <scope>NUCLEOTIDE SEQUENCE</scope>
</reference>
<proteinExistence type="predicted"/>
<name>A0A644ZRT0_9ZZZZ</name>
<sequence length="71" mass="7851">METAKPAPNMPVEKNKAETIPDFRGPYFSTYLPRNAADIPKKKIARLKAHCTSRRVTPISAITGLVKTLQA</sequence>
<comment type="caution">
    <text evidence="1">The sequence shown here is derived from an EMBL/GenBank/DDBJ whole genome shotgun (WGS) entry which is preliminary data.</text>
</comment>
<protein>
    <submittedName>
        <fullName evidence="1">Uncharacterized protein</fullName>
    </submittedName>
</protein>